<dbReference type="InterPro" id="IPR037232">
    <property type="entry name" value="NADH_quin_OxRdtase_su_C/D-like"/>
</dbReference>
<comment type="caution">
    <text evidence="2">The sequence shown here is derived from an EMBL/GenBank/DDBJ whole genome shotgun (WGS) entry which is preliminary data.</text>
</comment>
<proteinExistence type="predicted"/>
<evidence type="ECO:0000259" key="1">
    <source>
        <dbReference type="Pfam" id="PF00329"/>
    </source>
</evidence>
<dbReference type="SUPFAM" id="SSF143243">
    <property type="entry name" value="Nqo5-like"/>
    <property type="match status" value="1"/>
</dbReference>
<evidence type="ECO:0000313" key="3">
    <source>
        <dbReference type="Proteomes" id="UP000266389"/>
    </source>
</evidence>
<dbReference type="EMBL" id="PHFL01000039">
    <property type="protein sequence ID" value="RFM24485.1"/>
    <property type="molecule type" value="Genomic_DNA"/>
</dbReference>
<dbReference type="AlphaFoldDB" id="A0A395M120"/>
<evidence type="ECO:0000313" key="2">
    <source>
        <dbReference type="EMBL" id="RFM24485.1"/>
    </source>
</evidence>
<reference evidence="2 3" key="1">
    <citation type="journal article" date="2011" name="ISME J.">
        <title>Community ecology of hot spring cyanobacterial mats: predominant populations and their functional potential.</title>
        <authorList>
            <person name="Klatt C.G."/>
            <person name="Wood J.M."/>
            <person name="Rusch D.B."/>
            <person name="Bateson M.M."/>
            <person name="Hamamura N."/>
            <person name="Heidelberg J.F."/>
            <person name="Grossman A.R."/>
            <person name="Bhaya D."/>
            <person name="Cohan F.M."/>
            <person name="Kuhl M."/>
            <person name="Bryant D.A."/>
            <person name="Ward D.M."/>
        </authorList>
    </citation>
    <scope>NUCLEOTIDE SEQUENCE [LARGE SCALE GENOMIC DNA]</scope>
    <source>
        <strain evidence="2">OS</strain>
    </source>
</reference>
<gene>
    <name evidence="2" type="ORF">D0433_05735</name>
</gene>
<dbReference type="Proteomes" id="UP000266389">
    <property type="component" value="Unassembled WGS sequence"/>
</dbReference>
<accession>A0A395M120</accession>
<name>A0A395M120_9BACT</name>
<protein>
    <recommendedName>
        <fullName evidence="1">NADH:ubiquinone oxidoreductase 30kDa subunit domain-containing protein</fullName>
    </recommendedName>
</protein>
<organism evidence="2 3">
    <name type="scientific">Candidatus Thermochlorobacter aerophilus</name>
    <dbReference type="NCBI Taxonomy" id="1868324"/>
    <lineage>
        <taxon>Bacteria</taxon>
        <taxon>Pseudomonadati</taxon>
        <taxon>Chlorobiota</taxon>
        <taxon>Chlorobiia</taxon>
        <taxon>Chlorobiales</taxon>
        <taxon>Candidatus Thermochlorobacteriaceae</taxon>
        <taxon>Candidatus Thermochlorobacter</taxon>
    </lineage>
</organism>
<dbReference type="Pfam" id="PF00329">
    <property type="entry name" value="Complex1_30kDa"/>
    <property type="match status" value="1"/>
</dbReference>
<dbReference type="Gene3D" id="3.30.460.80">
    <property type="entry name" value="NADH:ubiquinone oxidoreductase, 30kDa subunit"/>
    <property type="match status" value="1"/>
</dbReference>
<dbReference type="InterPro" id="IPR001268">
    <property type="entry name" value="NADH_UbQ_OxRdtase_30kDa_su"/>
</dbReference>
<dbReference type="GO" id="GO:0008137">
    <property type="term" value="F:NADH dehydrogenase (ubiquinone) activity"/>
    <property type="evidence" value="ECO:0007669"/>
    <property type="project" value="InterPro"/>
</dbReference>
<feature type="domain" description="NADH:ubiquinone oxidoreductase 30kDa subunit" evidence="1">
    <location>
        <begin position="31"/>
        <end position="87"/>
    </location>
</feature>
<sequence>MKDIINALQAKFNSAIREVSEFRGETTLLAETSAIVDLCCALKEEPGFNYCADICGADRFTEEDRFEVIYNLTNLDKHLRLRLKVRMGEARN</sequence>